<dbReference type="RefSeq" id="WP_259961873.1">
    <property type="nucleotide sequence ID" value="NZ_JAOAMV010000004.1"/>
</dbReference>
<dbReference type="Pfam" id="PF07238">
    <property type="entry name" value="PilZ"/>
    <property type="match status" value="1"/>
</dbReference>
<dbReference type="EMBL" id="JAOAMV010000004">
    <property type="protein sequence ID" value="MCT2558996.1"/>
    <property type="molecule type" value="Genomic_DNA"/>
</dbReference>
<dbReference type="SUPFAM" id="SSF47413">
    <property type="entry name" value="lambda repressor-like DNA-binding domains"/>
    <property type="match status" value="1"/>
</dbReference>
<dbReference type="InterPro" id="IPR050807">
    <property type="entry name" value="TransReg_Diox_bact_type"/>
</dbReference>
<dbReference type="InterPro" id="IPR001387">
    <property type="entry name" value="Cro/C1-type_HTH"/>
</dbReference>
<protein>
    <submittedName>
        <fullName evidence="4">Helix-turn-helix domain-containing protein</fullName>
    </submittedName>
</protein>
<reference evidence="4" key="1">
    <citation type="submission" date="2022-09" db="EMBL/GenBank/DDBJ databases">
        <title>The genome sequence of Tsuneonella sp. YG55.</title>
        <authorList>
            <person name="Liu Y."/>
        </authorList>
    </citation>
    <scope>NUCLEOTIDE SEQUENCE</scope>
    <source>
        <strain evidence="4">YG55</strain>
    </source>
</reference>
<dbReference type="GO" id="GO:0035438">
    <property type="term" value="F:cyclic-di-GMP binding"/>
    <property type="evidence" value="ECO:0007669"/>
    <property type="project" value="InterPro"/>
</dbReference>
<proteinExistence type="predicted"/>
<feature type="domain" description="HTH cro/C1-type" evidence="3">
    <location>
        <begin position="125"/>
        <end position="179"/>
    </location>
</feature>
<organism evidence="4 5">
    <name type="scientific">Tsuneonella litorea</name>
    <dbReference type="NCBI Taxonomy" id="2976475"/>
    <lineage>
        <taxon>Bacteria</taxon>
        <taxon>Pseudomonadati</taxon>
        <taxon>Pseudomonadota</taxon>
        <taxon>Alphaproteobacteria</taxon>
        <taxon>Sphingomonadales</taxon>
        <taxon>Erythrobacteraceae</taxon>
        <taxon>Tsuneonella</taxon>
    </lineage>
</organism>
<dbReference type="PANTHER" id="PTHR46797">
    <property type="entry name" value="HTH-TYPE TRANSCRIPTIONAL REGULATOR"/>
    <property type="match status" value="1"/>
</dbReference>
<dbReference type="InterPro" id="IPR010982">
    <property type="entry name" value="Lambda_DNA-bd_dom_sf"/>
</dbReference>
<comment type="caution">
    <text evidence="4">The sequence shown here is derived from an EMBL/GenBank/DDBJ whole genome shotgun (WGS) entry which is preliminary data.</text>
</comment>
<dbReference type="Proteomes" id="UP001142648">
    <property type="component" value="Unassembled WGS sequence"/>
</dbReference>
<dbReference type="GO" id="GO:0005829">
    <property type="term" value="C:cytosol"/>
    <property type="evidence" value="ECO:0007669"/>
    <property type="project" value="TreeGrafter"/>
</dbReference>
<evidence type="ECO:0000259" key="3">
    <source>
        <dbReference type="PROSITE" id="PS50943"/>
    </source>
</evidence>
<dbReference type="Pfam" id="PF13560">
    <property type="entry name" value="HTH_31"/>
    <property type="match status" value="1"/>
</dbReference>
<dbReference type="SUPFAM" id="SSF141371">
    <property type="entry name" value="PilZ domain-like"/>
    <property type="match status" value="1"/>
</dbReference>
<name>A0A9X2W1C2_9SPHN</name>
<dbReference type="PROSITE" id="PS50943">
    <property type="entry name" value="HTH_CROC1"/>
    <property type="match status" value="1"/>
</dbReference>
<dbReference type="InterPro" id="IPR009875">
    <property type="entry name" value="PilZ_domain"/>
</dbReference>
<evidence type="ECO:0000256" key="1">
    <source>
        <dbReference type="ARBA" id="ARBA00023125"/>
    </source>
</evidence>
<accession>A0A9X2W1C2</accession>
<dbReference type="SMART" id="SM00530">
    <property type="entry name" value="HTH_XRE"/>
    <property type="match status" value="1"/>
</dbReference>
<feature type="region of interest" description="Disordered" evidence="2">
    <location>
        <begin position="1"/>
        <end position="21"/>
    </location>
</feature>
<dbReference type="GO" id="GO:0003677">
    <property type="term" value="F:DNA binding"/>
    <property type="evidence" value="ECO:0007669"/>
    <property type="project" value="UniProtKB-KW"/>
</dbReference>
<sequence>MSIEARFDTEDSTDPRGAGRRTLHLGVSGRFASGSKGAVTVHNISATGLLIETAAALAEGETIVVDLPEAGERHARVVWADAPMHGCRFDDPLTPAALSAAQLRGAVRDGDRGDRTVSEDFGVRLRRLRTERGLSLADIADRLGVSKPTVWAWEHGKARPVERRLAALAEALGVTTGGLEPAASGPVEAVEAGRRQIAEAYGVEPARVRIMIEL</sequence>
<gene>
    <name evidence="4" type="ORF">N0B51_08385</name>
</gene>
<evidence type="ECO:0000256" key="2">
    <source>
        <dbReference type="SAM" id="MobiDB-lite"/>
    </source>
</evidence>
<evidence type="ECO:0000313" key="5">
    <source>
        <dbReference type="Proteomes" id="UP001142648"/>
    </source>
</evidence>
<dbReference type="GO" id="GO:0003700">
    <property type="term" value="F:DNA-binding transcription factor activity"/>
    <property type="evidence" value="ECO:0007669"/>
    <property type="project" value="TreeGrafter"/>
</dbReference>
<dbReference type="AlphaFoldDB" id="A0A9X2W1C2"/>
<evidence type="ECO:0000313" key="4">
    <source>
        <dbReference type="EMBL" id="MCT2558996.1"/>
    </source>
</evidence>
<dbReference type="CDD" id="cd00093">
    <property type="entry name" value="HTH_XRE"/>
    <property type="match status" value="1"/>
</dbReference>
<keyword evidence="1" id="KW-0238">DNA-binding</keyword>
<dbReference type="PANTHER" id="PTHR46797:SF1">
    <property type="entry name" value="METHYLPHOSPHONATE SYNTHASE"/>
    <property type="match status" value="1"/>
</dbReference>
<dbReference type="Gene3D" id="1.10.260.40">
    <property type="entry name" value="lambda repressor-like DNA-binding domains"/>
    <property type="match status" value="1"/>
</dbReference>
<keyword evidence="5" id="KW-1185">Reference proteome</keyword>